<dbReference type="AlphaFoldDB" id="A0A9D5QCB8"/>
<gene>
    <name evidence="1" type="ORF">GF359_01485</name>
</gene>
<dbReference type="InterPro" id="IPR026444">
    <property type="entry name" value="Secre_tail"/>
</dbReference>
<evidence type="ECO:0000313" key="2">
    <source>
        <dbReference type="Proteomes" id="UP000630660"/>
    </source>
</evidence>
<accession>A0A9D5QCB8</accession>
<proteinExistence type="predicted"/>
<sequence>MAQDGRFAVAWLDSLGQEENEDSCNLFVRFFDADGTPLIEPYRIEKTDDTVGLYYPCIEMDSAGNTYLVWVDNRTQSSEKLSHLRFQRFDRDGAPLGSAKTLVDDIYLKDFGRPLDLSVASNGDFVIAWCQGQLIYYSCIRAQRFDADGNPKGDPFFPHADDFGGERVDFHVPQVALADNGDLVVTWLDFLTSSDDYVLPKFQVFDANNEPILPWDPMGHRPDDGDTFFHDPSRIKPFWLDNDRFVLFWPDFLVGRVSYDLQARVFSDKGLTPHYLCDHLLPDDEWSSLQNMSGMYSLDVDPPTPGDNVSDFVFAYTRSYHYSHNMSFKWKHQVGLLGEVGPAPVHQVVRNTYSFEFTPPWGEDTVGGTWFRQPPSVAVNNDRIVWAYSRLNSDTILEAWAMISDWDMPAGIEEEPVTISPIELTATLNRLSFEVPDKATLTLYNSAGRKLTEEVIHGKGSWQAVDIPSGVYFVRVDSEGYTQKTKLVVLR</sequence>
<evidence type="ECO:0000313" key="1">
    <source>
        <dbReference type="EMBL" id="MBD3363867.1"/>
    </source>
</evidence>
<protein>
    <submittedName>
        <fullName evidence="1">T9SS type A sorting domain-containing protein</fullName>
    </submittedName>
</protein>
<name>A0A9D5QCB8_UNCW3</name>
<dbReference type="Proteomes" id="UP000630660">
    <property type="component" value="Unassembled WGS sequence"/>
</dbReference>
<dbReference type="EMBL" id="WJKJ01000045">
    <property type="protein sequence ID" value="MBD3363867.1"/>
    <property type="molecule type" value="Genomic_DNA"/>
</dbReference>
<comment type="caution">
    <text evidence="1">The sequence shown here is derived from an EMBL/GenBank/DDBJ whole genome shotgun (WGS) entry which is preliminary data.</text>
</comment>
<dbReference type="NCBIfam" id="TIGR04183">
    <property type="entry name" value="Por_Secre_tail"/>
    <property type="match status" value="1"/>
</dbReference>
<reference evidence="1" key="1">
    <citation type="submission" date="2019-11" db="EMBL/GenBank/DDBJ databases">
        <title>Microbial mats filling the niche in hypersaline microbial mats.</title>
        <authorList>
            <person name="Wong H.L."/>
            <person name="Macleod F.I."/>
            <person name="White R.A. III"/>
            <person name="Burns B.P."/>
        </authorList>
    </citation>
    <scope>NUCLEOTIDE SEQUENCE</scope>
    <source>
        <strain evidence="1">Bin_327</strain>
    </source>
</reference>
<organism evidence="1 2">
    <name type="scientific">candidate division WOR-3 bacterium</name>
    <dbReference type="NCBI Taxonomy" id="2052148"/>
    <lineage>
        <taxon>Bacteria</taxon>
        <taxon>Bacteria division WOR-3</taxon>
    </lineage>
</organism>